<comment type="caution">
    <text evidence="3">The sequence shown here is derived from an EMBL/GenBank/DDBJ whole genome shotgun (WGS) entry which is preliminary data.</text>
</comment>
<evidence type="ECO:0000256" key="2">
    <source>
        <dbReference type="SAM" id="MobiDB-lite"/>
    </source>
</evidence>
<evidence type="ECO:0000313" key="4">
    <source>
        <dbReference type="Proteomes" id="UP000318571"/>
    </source>
</evidence>
<dbReference type="EMBL" id="VCGU01000008">
    <property type="protein sequence ID" value="TRY71676.1"/>
    <property type="molecule type" value="Genomic_DNA"/>
</dbReference>
<feature type="compositionally biased region" description="Polar residues" evidence="2">
    <location>
        <begin position="1163"/>
        <end position="1180"/>
    </location>
</feature>
<feature type="region of interest" description="Disordered" evidence="2">
    <location>
        <begin position="108"/>
        <end position="315"/>
    </location>
</feature>
<name>A0A553P1W8_TIGCA</name>
<feature type="compositionally biased region" description="Polar residues" evidence="2">
    <location>
        <begin position="449"/>
        <end position="462"/>
    </location>
</feature>
<feature type="region of interest" description="Disordered" evidence="2">
    <location>
        <begin position="807"/>
        <end position="858"/>
    </location>
</feature>
<dbReference type="Proteomes" id="UP000318571">
    <property type="component" value="Chromosome 7"/>
</dbReference>
<feature type="compositionally biased region" description="Polar residues" evidence="2">
    <location>
        <begin position="253"/>
        <end position="269"/>
    </location>
</feature>
<protein>
    <submittedName>
        <fullName evidence="3">Uncharacterized protein</fullName>
    </submittedName>
</protein>
<feature type="coiled-coil region" evidence="1">
    <location>
        <begin position="1034"/>
        <end position="1065"/>
    </location>
</feature>
<proteinExistence type="predicted"/>
<keyword evidence="4" id="KW-1185">Reference proteome</keyword>
<accession>A0A553P1W8</accession>
<feature type="compositionally biased region" description="Basic and acidic residues" evidence="2">
    <location>
        <begin position="1214"/>
        <end position="1224"/>
    </location>
</feature>
<feature type="compositionally biased region" description="Acidic residues" evidence="2">
    <location>
        <begin position="233"/>
        <end position="243"/>
    </location>
</feature>
<organism evidence="3 4">
    <name type="scientific">Tigriopus californicus</name>
    <name type="common">Marine copepod</name>
    <dbReference type="NCBI Taxonomy" id="6832"/>
    <lineage>
        <taxon>Eukaryota</taxon>
        <taxon>Metazoa</taxon>
        <taxon>Ecdysozoa</taxon>
        <taxon>Arthropoda</taxon>
        <taxon>Crustacea</taxon>
        <taxon>Multicrustacea</taxon>
        <taxon>Hexanauplia</taxon>
        <taxon>Copepoda</taxon>
        <taxon>Harpacticoida</taxon>
        <taxon>Harpacticidae</taxon>
        <taxon>Tigriopus</taxon>
    </lineage>
</organism>
<evidence type="ECO:0000313" key="3">
    <source>
        <dbReference type="EMBL" id="TRY71676.1"/>
    </source>
</evidence>
<feature type="compositionally biased region" description="Polar residues" evidence="2">
    <location>
        <begin position="374"/>
        <end position="392"/>
    </location>
</feature>
<feature type="region of interest" description="Disordered" evidence="2">
    <location>
        <begin position="337"/>
        <end position="526"/>
    </location>
</feature>
<reference evidence="3 4" key="1">
    <citation type="journal article" date="2018" name="Nat. Ecol. Evol.">
        <title>Genomic signatures of mitonuclear coevolution across populations of Tigriopus californicus.</title>
        <authorList>
            <person name="Barreto F.S."/>
            <person name="Watson E.T."/>
            <person name="Lima T.G."/>
            <person name="Willett C.S."/>
            <person name="Edmands S."/>
            <person name="Li W."/>
            <person name="Burton R.S."/>
        </authorList>
    </citation>
    <scope>NUCLEOTIDE SEQUENCE [LARGE SCALE GENOMIC DNA]</scope>
    <source>
        <strain evidence="3 4">San Diego</strain>
    </source>
</reference>
<feature type="region of interest" description="Disordered" evidence="2">
    <location>
        <begin position="684"/>
        <end position="703"/>
    </location>
</feature>
<dbReference type="AlphaFoldDB" id="A0A553P1W8"/>
<evidence type="ECO:0000256" key="1">
    <source>
        <dbReference type="SAM" id="Coils"/>
    </source>
</evidence>
<feature type="compositionally biased region" description="Basic residues" evidence="2">
    <location>
        <begin position="1198"/>
        <end position="1213"/>
    </location>
</feature>
<feature type="region of interest" description="Disordered" evidence="2">
    <location>
        <begin position="1157"/>
        <end position="1225"/>
    </location>
</feature>
<sequence length="1258" mass="135725">MAGLGLCMMTARFEFPRSPPSDASPALIEAYQSWRSSAQFLSRPPSECPACHAPIVLNHIDRAGQSIFTCQNAECPWPFNVYDPAHYSGRSDPQLYLKWSELHLQHVPRNPNPASAAKPVATSKSLSDTVSKTTPTPSPAPSDLEIGARPGPDLGSKPSSSRITEIPLPLDSRSASQKPPQHVKSGVVDDGTQSEETINNCRSGPAKDEPNSSIDVNESGPRQPPSKLASIFDDLDLSEDDDGVAAAPADVHSGSNPNPVRPVSDNSIPAPSPARSLLSEEDFGFMSPFSGQSSPWSPRGGVPPSPRTSETDSEFRCPIPKYLRTVSQMHLPQMLSPLPLTPLRRDDYGMSDSESDTAALTPRVDRMNDFRLSAASTSPHRTLSPQRKSSPNEVIRPDLGASASGSAPSDVEIFKSPPARVDSPVRAQSQGSPAGLSPMKMVLKKDGSNDSWQINPNENSSLPLALPDLDQKPVTDVDDDDDDGQTHKSTPPALEPETPIAEKMSSPVSPIKSYSKKKSAKASPDNQVLGSLSNRLSMNVGVPISIVLPNSTHDLPPPSEKENQESSAIYISNLSKRLNLTPDDFDREFKHLVKGLGQDPVSLDFIQKVQKSFKAHQGHASDRSAPKLVFHVGDGKAAIDLPQDTMDVSVNAQKDNVSMYLCSNSDGVEGQALKVAIAPGTLTTPERYRPKRGRPKKVVPEVPGPTRFPCPEEILNQSHQIQVGENDGLPYYGPEFQAFLNDPEQVAQFKHHIQLLMQDFPLDQAWLQSGVDPVVAMLICRACSNMGGPIDFLAVLNWYGKLTNYETSKSQQPTDSNPSPSTPSISTPPSSRKVIAHVSPMSSPPGANSPKPPTTSPVIKTEIIDLPSPSIGSNKSVIPGSVRPGPRSVIEVAGQAPATSSGLVGKGKYKMTCTVNNSLIGPICVETEAEMKAVMAIIRDNSAKSAHRGQALIKSPQYFSDAASARSLLSTEITAYLDKAFTQKGLSENVIGKKKKNYPKRSQVIKIDPKTGEKIYPQGANKTEILKIKQEFDEAQATKKLEAERKRKSDLIQESELKAKRKEEKNSTEAHFEAAATILSISSVDSTQAASFAPRTSASKLSPIKPFAVKSVPVPFSPAKPPTSVPLTTSNLLNLSPTRNLPTPQKPQYMIHTLEPPPPQVVSGPTSESAITPANSNSAPVLTKRPALPQMQPQPPNKGRRKYGGYKAKKPAPKVREPVSDEKSQSIAAKILELPLSRLFAEDNISSKGYHDKNQSRS</sequence>
<gene>
    <name evidence="3" type="ORF">TCAL_16143</name>
</gene>
<keyword evidence="1" id="KW-0175">Coiled coil</keyword>
<feature type="compositionally biased region" description="Low complexity" evidence="2">
    <location>
        <begin position="813"/>
        <end position="831"/>
    </location>
</feature>